<name>A0A2I7SKS9_9FLAO</name>
<gene>
    <name evidence="1" type="ORF">C1A40_14020</name>
</gene>
<dbReference type="EMBL" id="CP025938">
    <property type="protein sequence ID" value="AUS06492.1"/>
    <property type="molecule type" value="Genomic_DNA"/>
</dbReference>
<evidence type="ECO:0000313" key="2">
    <source>
        <dbReference type="Proteomes" id="UP000236592"/>
    </source>
</evidence>
<dbReference type="KEGG" id="taj:C1A40_14020"/>
<proteinExistence type="predicted"/>
<keyword evidence="2" id="KW-1185">Reference proteome</keyword>
<protein>
    <submittedName>
        <fullName evidence="1">Uncharacterized protein</fullName>
    </submittedName>
</protein>
<organism evidence="1 2">
    <name type="scientific">Pseudotamlana carrageenivorans</name>
    <dbReference type="NCBI Taxonomy" id="2069432"/>
    <lineage>
        <taxon>Bacteria</taxon>
        <taxon>Pseudomonadati</taxon>
        <taxon>Bacteroidota</taxon>
        <taxon>Flavobacteriia</taxon>
        <taxon>Flavobacteriales</taxon>
        <taxon>Flavobacteriaceae</taxon>
        <taxon>Pseudotamlana</taxon>
    </lineage>
</organism>
<evidence type="ECO:0000313" key="1">
    <source>
        <dbReference type="EMBL" id="AUS06492.1"/>
    </source>
</evidence>
<dbReference type="Proteomes" id="UP000236592">
    <property type="component" value="Chromosome"/>
</dbReference>
<accession>A0A2I7SKS9</accession>
<reference evidence="2" key="1">
    <citation type="submission" date="2018-01" db="EMBL/GenBank/DDBJ databases">
        <title>Complete genome of Tamlana sp. UJ94.</title>
        <authorList>
            <person name="Jung J."/>
            <person name="Chung D."/>
            <person name="Bae S.S."/>
            <person name="Baek K."/>
        </authorList>
    </citation>
    <scope>NUCLEOTIDE SEQUENCE [LARGE SCALE GENOMIC DNA]</scope>
    <source>
        <strain evidence="2">UJ94</strain>
    </source>
</reference>
<sequence length="148" mass="16751">MIKIRSTEKLATSNSDGLCDVQRTLSSFTFDLDKQVVKTIVTDVLFQEQTIEQIQEIDGEEQPVNIVERRIVEQRQGVAYQFSVAEIDAFYQNIGSDITKEIGFSTGLKDNLTSVLIAETTSYQRQTMANWVPDTPHVLVNEFTEIEA</sequence>
<dbReference type="AlphaFoldDB" id="A0A2I7SKS9"/>
<dbReference type="RefSeq" id="WP_102996443.1">
    <property type="nucleotide sequence ID" value="NZ_CP025938.1"/>
</dbReference>